<organism evidence="1 2">
    <name type="scientific">Bacillus phage Kirov</name>
    <dbReference type="NCBI Taxonomy" id="2783539"/>
    <lineage>
        <taxon>Viruses</taxon>
        <taxon>Duplodnaviria</taxon>
        <taxon>Heunggongvirae</taxon>
        <taxon>Uroviricota</taxon>
        <taxon>Caudoviricetes</taxon>
        <taxon>Andregratiavirinae</taxon>
        <taxon>Kirovvirus</taxon>
        <taxon>Kirovvirus kirov</taxon>
    </lineage>
</organism>
<dbReference type="Proteomes" id="UP000594029">
    <property type="component" value="Segment"/>
</dbReference>
<reference evidence="1 2" key="1">
    <citation type="submission" date="2020-10" db="EMBL/GenBank/DDBJ databases">
        <authorList>
            <person name="Kazantseva O.A."/>
            <person name="Piligrimova E.G."/>
            <person name="Shadrin A.M."/>
        </authorList>
    </citation>
    <scope>NUCLEOTIDE SEQUENCE [LARGE SCALE GENOMIC DNA]</scope>
</reference>
<proteinExistence type="predicted"/>
<protein>
    <submittedName>
        <fullName evidence="1">Uncharacterized protein</fullName>
    </submittedName>
</protein>
<sequence>MNKTVLLHVSGGDYSAQDFEKHFNPQEVYDNMIADGHTLVVFDSSEYYIEVRIYEFKDEVDGDFITYLHENFIDYDFAKHTNFYIVEGVK</sequence>
<dbReference type="EMBL" id="MW084976">
    <property type="protein sequence ID" value="QOV08312.1"/>
    <property type="molecule type" value="Genomic_DNA"/>
</dbReference>
<evidence type="ECO:0000313" key="1">
    <source>
        <dbReference type="EMBL" id="QOV08312.1"/>
    </source>
</evidence>
<keyword evidence="2" id="KW-1185">Reference proteome</keyword>
<gene>
    <name evidence="1" type="ORF">Kirov_113</name>
</gene>
<evidence type="ECO:0000313" key="2">
    <source>
        <dbReference type="Proteomes" id="UP000594029"/>
    </source>
</evidence>
<name>A0A7U3NKI5_9CAUD</name>
<accession>A0A7U3NKI5</accession>